<feature type="domain" description="DNA polymerase helix-hairpin-helix motif" evidence="2">
    <location>
        <begin position="90"/>
        <end position="181"/>
    </location>
</feature>
<dbReference type="InterPro" id="IPR004805">
    <property type="entry name" value="DnaE2/DnaE/PolC"/>
</dbReference>
<evidence type="ECO:0000259" key="2">
    <source>
        <dbReference type="Pfam" id="PF14579"/>
    </source>
</evidence>
<protein>
    <recommendedName>
        <fullName evidence="5">DNA polymerase III subunit alpha</fullName>
    </recommendedName>
</protein>
<dbReference type="SUPFAM" id="SSF50249">
    <property type="entry name" value="Nucleic acid-binding proteins"/>
    <property type="match status" value="1"/>
</dbReference>
<dbReference type="PANTHER" id="PTHR32294:SF0">
    <property type="entry name" value="DNA POLYMERASE III SUBUNIT ALPHA"/>
    <property type="match status" value="1"/>
</dbReference>
<dbReference type="AlphaFoldDB" id="A0A2M6P1C2"/>
<evidence type="ECO:0008006" key="5">
    <source>
        <dbReference type="Google" id="ProtNLM"/>
    </source>
</evidence>
<dbReference type="PANTHER" id="PTHR32294">
    <property type="entry name" value="DNA POLYMERASE III SUBUNIT ALPHA"/>
    <property type="match status" value="1"/>
</dbReference>
<proteinExistence type="predicted"/>
<dbReference type="GO" id="GO:0008408">
    <property type="term" value="F:3'-5' exonuclease activity"/>
    <property type="evidence" value="ECO:0007669"/>
    <property type="project" value="InterPro"/>
</dbReference>
<dbReference type="Gene3D" id="1.10.150.870">
    <property type="match status" value="1"/>
</dbReference>
<dbReference type="Pfam" id="PF14579">
    <property type="entry name" value="HHH_6"/>
    <property type="match status" value="1"/>
</dbReference>
<dbReference type="EMBL" id="PFBW01000095">
    <property type="protein sequence ID" value="PIR77501.1"/>
    <property type="molecule type" value="Genomic_DNA"/>
</dbReference>
<dbReference type="GO" id="GO:0003676">
    <property type="term" value="F:nucleic acid binding"/>
    <property type="evidence" value="ECO:0007669"/>
    <property type="project" value="InterPro"/>
</dbReference>
<reference evidence="4" key="1">
    <citation type="submission" date="2017-09" db="EMBL/GenBank/DDBJ databases">
        <title>Depth-based differentiation of microbial function through sediment-hosted aquifers and enrichment of novel symbionts in the deep terrestrial subsurface.</title>
        <authorList>
            <person name="Probst A.J."/>
            <person name="Ladd B."/>
            <person name="Jarett J.K."/>
            <person name="Geller-Mcgrath D.E."/>
            <person name="Sieber C.M.K."/>
            <person name="Emerson J.B."/>
            <person name="Anantharaman K."/>
            <person name="Thomas B.C."/>
            <person name="Malmstrom R."/>
            <person name="Stieglmeier M."/>
            <person name="Klingl A."/>
            <person name="Woyke T."/>
            <person name="Ryan C.M."/>
            <person name="Banfield J.F."/>
        </authorList>
    </citation>
    <scope>NUCLEOTIDE SEQUENCE [LARGE SCALE GENOMIC DNA]</scope>
</reference>
<gene>
    <name evidence="3" type="ORF">COU30_02115</name>
</gene>
<dbReference type="Pfam" id="PF01336">
    <property type="entry name" value="tRNA_anti-codon"/>
    <property type="match status" value="1"/>
</dbReference>
<dbReference type="InterPro" id="IPR012340">
    <property type="entry name" value="NA-bd_OB-fold"/>
</dbReference>
<accession>A0A2M6P1C2</accession>
<dbReference type="InterPro" id="IPR004365">
    <property type="entry name" value="NA-bd_OB_tRNA"/>
</dbReference>
<name>A0A2M6P1C2_9BACT</name>
<evidence type="ECO:0000259" key="1">
    <source>
        <dbReference type="Pfam" id="PF01336"/>
    </source>
</evidence>
<evidence type="ECO:0000313" key="3">
    <source>
        <dbReference type="EMBL" id="PIR77501.1"/>
    </source>
</evidence>
<comment type="caution">
    <text evidence="3">The sequence shown here is derived from an EMBL/GenBank/DDBJ whole genome shotgun (WGS) entry which is preliminary data.</text>
</comment>
<feature type="domain" description="OB" evidence="1">
    <location>
        <begin position="287"/>
        <end position="343"/>
    </location>
</feature>
<evidence type="ECO:0000313" key="4">
    <source>
        <dbReference type="Proteomes" id="UP000228528"/>
    </source>
</evidence>
<sequence>MAKQKVQFYDGCKNIGKVEKHIVDELWHAIEPFAAYGFNKAHAASYGIVAYQTAYMKAHYPVQYMTSILRAEFGDTDKVSVIVAECRRMNIEVLPPDVNESFKNFAMVSKQGEPGRIRFGLSAIKNVGEHICEVIYRERKNNGQYTSLENLFERVTDKDLNKKSIESLVKVGAMDCFGYDRGLLLANVQNMLGYSKQIKEHALTNQASLFSGTSIAVDNKVTLKNASDATMDEKLEWEKSLLGIYLSSHPFAWYNTIMADALTPLSETEYHPRDEWIVIGGVIDKLVKKITKKGSIMIFATLQDQTGRVEMLVFPKTFEQTRTMWEEGKVVCVVGKTPKEEGDDKIFVENVYALNHQNAEQIARQVKLGQAGSIPKKQRKKQEQCLVIQLEEADVPIMAQPLNELFAMHDGTYAVYIDIAGKKIRVPYKIEYSDEFKEGLKNIIGNKPVFLHK</sequence>
<dbReference type="Proteomes" id="UP000228528">
    <property type="component" value="Unassembled WGS sequence"/>
</dbReference>
<dbReference type="InterPro" id="IPR029460">
    <property type="entry name" value="DNAPol_HHH"/>
</dbReference>
<dbReference type="GO" id="GO:0006260">
    <property type="term" value="P:DNA replication"/>
    <property type="evidence" value="ECO:0007669"/>
    <property type="project" value="InterPro"/>
</dbReference>
<dbReference type="CDD" id="cd04485">
    <property type="entry name" value="DnaE_OBF"/>
    <property type="match status" value="1"/>
</dbReference>
<organism evidence="3 4">
    <name type="scientific">Candidatus Magasanikbacteria bacterium CG10_big_fil_rev_8_21_14_0_10_38_6</name>
    <dbReference type="NCBI Taxonomy" id="1974647"/>
    <lineage>
        <taxon>Bacteria</taxon>
        <taxon>Candidatus Magasanikiibacteriota</taxon>
    </lineage>
</organism>